<evidence type="ECO:0000256" key="2">
    <source>
        <dbReference type="SAM" id="SignalP"/>
    </source>
</evidence>
<dbReference type="PANTHER" id="PTHR45011:SF1">
    <property type="entry name" value="DAP3-BINDING CELL DEATH ENHANCER 1"/>
    <property type="match status" value="1"/>
</dbReference>
<dbReference type="Proteomes" id="UP000575068">
    <property type="component" value="Unassembled WGS sequence"/>
</dbReference>
<dbReference type="InterPro" id="IPR036680">
    <property type="entry name" value="SPOR-like_sf"/>
</dbReference>
<protein>
    <submittedName>
        <fullName evidence="4">Cell division septation protein DedD</fullName>
    </submittedName>
</protein>
<proteinExistence type="predicted"/>
<evidence type="ECO:0000313" key="5">
    <source>
        <dbReference type="Proteomes" id="UP000575068"/>
    </source>
</evidence>
<keyword evidence="4" id="KW-0131">Cell cycle</keyword>
<dbReference type="SUPFAM" id="SSF81901">
    <property type="entry name" value="HCP-like"/>
    <property type="match status" value="1"/>
</dbReference>
<dbReference type="Gene3D" id="3.30.70.1070">
    <property type="entry name" value="Sporulation related repeat"/>
    <property type="match status" value="1"/>
</dbReference>
<evidence type="ECO:0000313" key="4">
    <source>
        <dbReference type="EMBL" id="MBB4639985.1"/>
    </source>
</evidence>
<evidence type="ECO:0000256" key="1">
    <source>
        <dbReference type="SAM" id="MobiDB-lite"/>
    </source>
</evidence>
<accession>A0A840HPZ1</accession>
<feature type="chain" id="PRO_5033050315" evidence="2">
    <location>
        <begin position="22"/>
        <end position="359"/>
    </location>
</feature>
<feature type="compositionally biased region" description="Polar residues" evidence="1">
    <location>
        <begin position="204"/>
        <end position="224"/>
    </location>
</feature>
<organism evidence="4 5">
    <name type="scientific">Rhizorhapis suberifaciens</name>
    <name type="common">corky root of lettuce</name>
    <dbReference type="NCBI Taxonomy" id="13656"/>
    <lineage>
        <taxon>Bacteria</taxon>
        <taxon>Pseudomonadati</taxon>
        <taxon>Pseudomonadota</taxon>
        <taxon>Alphaproteobacteria</taxon>
        <taxon>Sphingomonadales</taxon>
        <taxon>Sphingomonadaceae</taxon>
        <taxon>Rhizorhapis</taxon>
    </lineage>
</organism>
<dbReference type="GO" id="GO:0042834">
    <property type="term" value="F:peptidoglycan binding"/>
    <property type="evidence" value="ECO:0007669"/>
    <property type="project" value="InterPro"/>
</dbReference>
<comment type="caution">
    <text evidence="4">The sequence shown here is derived from an EMBL/GenBank/DDBJ whole genome shotgun (WGS) entry which is preliminary data.</text>
</comment>
<reference evidence="4 5" key="1">
    <citation type="submission" date="2020-08" db="EMBL/GenBank/DDBJ databases">
        <title>Genomic Encyclopedia of Type Strains, Phase IV (KMG-IV): sequencing the most valuable type-strain genomes for metagenomic binning, comparative biology and taxonomic classification.</title>
        <authorList>
            <person name="Goeker M."/>
        </authorList>
    </citation>
    <scope>NUCLEOTIDE SEQUENCE [LARGE SCALE GENOMIC DNA]</scope>
    <source>
        <strain evidence="4 5">DSM 7465</strain>
    </source>
</reference>
<dbReference type="Pfam" id="PF05036">
    <property type="entry name" value="SPOR"/>
    <property type="match status" value="1"/>
</dbReference>
<dbReference type="PANTHER" id="PTHR45011">
    <property type="entry name" value="DAP3-BINDING CELL DEATH ENHANCER 1"/>
    <property type="match status" value="1"/>
</dbReference>
<keyword evidence="5" id="KW-1185">Reference proteome</keyword>
<gene>
    <name evidence="4" type="ORF">HNQ99_000265</name>
</gene>
<keyword evidence="4" id="KW-0132">Cell division</keyword>
<evidence type="ECO:0000259" key="3">
    <source>
        <dbReference type="PROSITE" id="PS51724"/>
    </source>
</evidence>
<dbReference type="InterPro" id="IPR007730">
    <property type="entry name" value="SPOR-like_dom"/>
</dbReference>
<keyword evidence="2" id="KW-0732">Signal</keyword>
<feature type="region of interest" description="Disordered" evidence="1">
    <location>
        <begin position="202"/>
        <end position="230"/>
    </location>
</feature>
<sequence>MKLFFSVIGGACLACAMPVIAQVKNSAADVKAGVEAWQRADYTAAIAKWRPAANAGDADAQFNLGQAYKLGWGVPMDLPVATEWFRKAAAQGHVRAEDNYGLLLFRSGKRPEAMPYIQKSASRGEPRAQYILGTALFNGENVQKDWVRGYAMMTRAVAQGLPQATTSLALMDQYIPMDQRQEATKLAAELEKQERSNMLAGTKMPQQPATGTSAGAPFASTSSAKPKPILPTDLPPSTVAGTPMVQPIPAPAVPAAKPSTKPVEKPAVAKAPTPATKSATLPAGNWRVQLGAFSDEAKARTLWTNLLTRVKGLDAYQPYLVKENAVTRLQAGPVASQSAALKLCATVRKADADCIVKQR</sequence>
<dbReference type="InterPro" id="IPR006597">
    <property type="entry name" value="Sel1-like"/>
</dbReference>
<dbReference type="Gene3D" id="1.25.40.10">
    <property type="entry name" value="Tetratricopeptide repeat domain"/>
    <property type="match status" value="1"/>
</dbReference>
<name>A0A840HPZ1_9SPHN</name>
<dbReference type="SMART" id="SM00671">
    <property type="entry name" value="SEL1"/>
    <property type="match status" value="2"/>
</dbReference>
<dbReference type="Pfam" id="PF08238">
    <property type="entry name" value="Sel1"/>
    <property type="match status" value="2"/>
</dbReference>
<dbReference type="EMBL" id="JACHOV010000001">
    <property type="protein sequence ID" value="MBB4639985.1"/>
    <property type="molecule type" value="Genomic_DNA"/>
</dbReference>
<dbReference type="GO" id="GO:0051301">
    <property type="term" value="P:cell division"/>
    <property type="evidence" value="ECO:0007669"/>
    <property type="project" value="UniProtKB-KW"/>
</dbReference>
<feature type="domain" description="SPOR" evidence="3">
    <location>
        <begin position="280"/>
        <end position="359"/>
    </location>
</feature>
<feature type="signal peptide" evidence="2">
    <location>
        <begin position="1"/>
        <end position="21"/>
    </location>
</feature>
<dbReference type="InterPro" id="IPR011990">
    <property type="entry name" value="TPR-like_helical_dom_sf"/>
</dbReference>
<dbReference type="SUPFAM" id="SSF110997">
    <property type="entry name" value="Sporulation related repeat"/>
    <property type="match status" value="1"/>
</dbReference>
<dbReference type="PROSITE" id="PS51724">
    <property type="entry name" value="SPOR"/>
    <property type="match status" value="1"/>
</dbReference>
<dbReference type="InterPro" id="IPR052748">
    <property type="entry name" value="ISR_Activator"/>
</dbReference>
<feature type="region of interest" description="Disordered" evidence="1">
    <location>
        <begin position="253"/>
        <end position="279"/>
    </location>
</feature>
<dbReference type="AlphaFoldDB" id="A0A840HPZ1"/>